<evidence type="ECO:0000256" key="22">
    <source>
        <dbReference type="ARBA" id="ARBA00048074"/>
    </source>
</evidence>
<comment type="catalytic activity">
    <reaction evidence="19">
        <text>octanoyl-CoA + H2O = octanoate + CoA + H(+)</text>
        <dbReference type="Rhea" id="RHEA:30143"/>
        <dbReference type="ChEBI" id="CHEBI:15377"/>
        <dbReference type="ChEBI" id="CHEBI:15378"/>
        <dbReference type="ChEBI" id="CHEBI:25646"/>
        <dbReference type="ChEBI" id="CHEBI:57287"/>
        <dbReference type="ChEBI" id="CHEBI:57386"/>
    </reaction>
    <physiologicalReaction direction="left-to-right" evidence="19">
        <dbReference type="Rhea" id="RHEA:30144"/>
    </physiologicalReaction>
</comment>
<evidence type="ECO:0000256" key="13">
    <source>
        <dbReference type="ARBA" id="ARBA00035852"/>
    </source>
</evidence>
<evidence type="ECO:0000256" key="9">
    <source>
        <dbReference type="ARBA" id="ARBA00022946"/>
    </source>
</evidence>
<keyword evidence="11" id="KW-0472">Membrane</keyword>
<dbReference type="EMBL" id="BAABHQ010000002">
    <property type="protein sequence ID" value="GAA4866848.1"/>
    <property type="molecule type" value="Genomic_DNA"/>
</dbReference>
<comment type="subcellular location">
    <subcellularLocation>
        <location evidence="3">Cell projection</location>
        <location evidence="3">Ruffle membrane</location>
    </subcellularLocation>
    <subcellularLocation>
        <location evidence="2">Cytoplasm</location>
    </subcellularLocation>
    <subcellularLocation>
        <location evidence="1">Membrane</location>
        <topology evidence="1">Peripheral membrane protein</topology>
    </subcellularLocation>
</comment>
<keyword evidence="6" id="KW-0053">Apoptosis</keyword>
<evidence type="ECO:0000256" key="12">
    <source>
        <dbReference type="ARBA" id="ARBA00023273"/>
    </source>
</evidence>
<comment type="catalytic activity">
    <reaction evidence="20">
        <text>hexadecanoyl-CoA + H2O = hexadecanoate + CoA + H(+)</text>
        <dbReference type="Rhea" id="RHEA:16645"/>
        <dbReference type="ChEBI" id="CHEBI:7896"/>
        <dbReference type="ChEBI" id="CHEBI:15377"/>
        <dbReference type="ChEBI" id="CHEBI:15378"/>
        <dbReference type="ChEBI" id="CHEBI:57287"/>
        <dbReference type="ChEBI" id="CHEBI:57379"/>
        <dbReference type="EC" id="3.1.2.2"/>
    </reaction>
    <physiologicalReaction direction="left-to-right" evidence="20">
        <dbReference type="Rhea" id="RHEA:16646"/>
    </physiologicalReaction>
</comment>
<protein>
    <recommendedName>
        <fullName evidence="17">Acyl-coenzyme A thioesterase THEM4</fullName>
        <ecNumber evidence="16">3.1.2.2</ecNumber>
    </recommendedName>
    <alternativeName>
        <fullName evidence="18">Thioesterase superfamily member 4</fullName>
    </alternativeName>
</protein>
<evidence type="ECO:0000256" key="10">
    <source>
        <dbReference type="ARBA" id="ARBA00023098"/>
    </source>
</evidence>
<comment type="caution">
    <text evidence="26">The sequence shown here is derived from an EMBL/GenBank/DDBJ whole genome shotgun (WGS) entry which is preliminary data.</text>
</comment>
<dbReference type="PANTHER" id="PTHR12418:SF19">
    <property type="entry name" value="ACYL-COENZYME A THIOESTERASE THEM4"/>
    <property type="match status" value="1"/>
</dbReference>
<keyword evidence="27" id="KW-1185">Reference proteome</keyword>
<keyword evidence="10" id="KW-0443">Lipid metabolism</keyword>
<evidence type="ECO:0000256" key="5">
    <source>
        <dbReference type="ARBA" id="ARBA00022490"/>
    </source>
</evidence>
<keyword evidence="4" id="KW-1003">Cell membrane</keyword>
<evidence type="ECO:0000256" key="14">
    <source>
        <dbReference type="ARBA" id="ARBA00037002"/>
    </source>
</evidence>
<comment type="similarity">
    <text evidence="15">Belongs to the THEM4/THEM5 thioesterase family.</text>
</comment>
<evidence type="ECO:0000256" key="21">
    <source>
        <dbReference type="ARBA" id="ARBA00047969"/>
    </source>
</evidence>
<feature type="domain" description="Thioesterase" evidence="25">
    <location>
        <begin position="96"/>
        <end position="162"/>
    </location>
</feature>
<evidence type="ECO:0000313" key="27">
    <source>
        <dbReference type="Proteomes" id="UP001500457"/>
    </source>
</evidence>
<dbReference type="Pfam" id="PF03061">
    <property type="entry name" value="4HBT"/>
    <property type="match status" value="1"/>
</dbReference>
<keyword evidence="7" id="KW-0378">Hydrolase</keyword>
<evidence type="ECO:0000256" key="11">
    <source>
        <dbReference type="ARBA" id="ARBA00023136"/>
    </source>
</evidence>
<sequence length="212" mass="22431">MGSACRPRDAARGPGAVPVGNVRCVPISIEPPADAEAPQRNPKAPAPGERTTSHFEGCRGCGDVPGSLRVRSWVGDDGVSVISRFDVLSEHQGAPGLLHGGMLMTAFDDALGTAYTQVTRSAVTARLETDFRRPVPVGATVWLHSRVDARQGRKIYVSGEARLHALDGEVVGTARALFLKVGVEHFLRHGRPEDLEALGASREVIEAARGAG</sequence>
<dbReference type="InterPro" id="IPR006683">
    <property type="entry name" value="Thioestr_dom"/>
</dbReference>
<evidence type="ECO:0000256" key="4">
    <source>
        <dbReference type="ARBA" id="ARBA00022475"/>
    </source>
</evidence>
<comment type="catalytic activity">
    <reaction evidence="13">
        <text>(5Z,8Z,11Z,14Z)-eicosatetraenoyl-CoA + H2O = (5Z,8Z,11Z,14Z)-eicosatetraenoate + CoA + H(+)</text>
        <dbReference type="Rhea" id="RHEA:40151"/>
        <dbReference type="ChEBI" id="CHEBI:15377"/>
        <dbReference type="ChEBI" id="CHEBI:15378"/>
        <dbReference type="ChEBI" id="CHEBI:32395"/>
        <dbReference type="ChEBI" id="CHEBI:57287"/>
        <dbReference type="ChEBI" id="CHEBI:57368"/>
    </reaction>
    <physiologicalReaction direction="left-to-right" evidence="13">
        <dbReference type="Rhea" id="RHEA:40152"/>
    </physiologicalReaction>
</comment>
<evidence type="ECO:0000256" key="3">
    <source>
        <dbReference type="ARBA" id="ARBA00004632"/>
    </source>
</evidence>
<feature type="region of interest" description="Disordered" evidence="24">
    <location>
        <begin position="30"/>
        <end position="55"/>
    </location>
</feature>
<accession>A0ABP9E5R5</accession>
<proteinExistence type="inferred from homology"/>
<gene>
    <name evidence="26" type="ORF">GCM10023203_14130</name>
</gene>
<evidence type="ECO:0000256" key="24">
    <source>
        <dbReference type="SAM" id="MobiDB-lite"/>
    </source>
</evidence>
<evidence type="ECO:0000256" key="18">
    <source>
        <dbReference type="ARBA" id="ARBA00043210"/>
    </source>
</evidence>
<evidence type="ECO:0000256" key="6">
    <source>
        <dbReference type="ARBA" id="ARBA00022703"/>
    </source>
</evidence>
<dbReference type="Proteomes" id="UP001500457">
    <property type="component" value="Unassembled WGS sequence"/>
</dbReference>
<evidence type="ECO:0000256" key="15">
    <source>
        <dbReference type="ARBA" id="ARBA00038456"/>
    </source>
</evidence>
<dbReference type="PANTHER" id="PTHR12418">
    <property type="entry name" value="ACYL-COENZYME A THIOESTERASE THEM4"/>
    <property type="match status" value="1"/>
</dbReference>
<evidence type="ECO:0000259" key="25">
    <source>
        <dbReference type="Pfam" id="PF03061"/>
    </source>
</evidence>
<dbReference type="InterPro" id="IPR052365">
    <property type="entry name" value="THEM4/THEM5_acyl-CoA_thioest"/>
</dbReference>
<reference evidence="27" key="1">
    <citation type="journal article" date="2019" name="Int. J. Syst. Evol. Microbiol.">
        <title>The Global Catalogue of Microorganisms (GCM) 10K type strain sequencing project: providing services to taxonomists for standard genome sequencing and annotation.</title>
        <authorList>
            <consortium name="The Broad Institute Genomics Platform"/>
            <consortium name="The Broad Institute Genome Sequencing Center for Infectious Disease"/>
            <person name="Wu L."/>
            <person name="Ma J."/>
        </authorList>
    </citation>
    <scope>NUCLEOTIDE SEQUENCE [LARGE SCALE GENOMIC DNA]</scope>
    <source>
        <strain evidence="27">JCM 17983</strain>
    </source>
</reference>
<evidence type="ECO:0000256" key="7">
    <source>
        <dbReference type="ARBA" id="ARBA00022801"/>
    </source>
</evidence>
<comment type="catalytic activity">
    <reaction evidence="21">
        <text>decanoyl-CoA + H2O = decanoate + CoA + H(+)</text>
        <dbReference type="Rhea" id="RHEA:40059"/>
        <dbReference type="ChEBI" id="CHEBI:15377"/>
        <dbReference type="ChEBI" id="CHEBI:15378"/>
        <dbReference type="ChEBI" id="CHEBI:27689"/>
        <dbReference type="ChEBI" id="CHEBI:57287"/>
        <dbReference type="ChEBI" id="CHEBI:61430"/>
    </reaction>
    <physiologicalReaction direction="left-to-right" evidence="21">
        <dbReference type="Rhea" id="RHEA:40060"/>
    </physiologicalReaction>
</comment>
<comment type="catalytic activity">
    <reaction evidence="14">
        <text>(9Z)-octadecenoyl-CoA + H2O = (9Z)-octadecenoate + CoA + H(+)</text>
        <dbReference type="Rhea" id="RHEA:40139"/>
        <dbReference type="ChEBI" id="CHEBI:15377"/>
        <dbReference type="ChEBI" id="CHEBI:15378"/>
        <dbReference type="ChEBI" id="CHEBI:30823"/>
        <dbReference type="ChEBI" id="CHEBI:57287"/>
        <dbReference type="ChEBI" id="CHEBI:57387"/>
    </reaction>
    <physiologicalReaction direction="left-to-right" evidence="14">
        <dbReference type="Rhea" id="RHEA:40140"/>
    </physiologicalReaction>
</comment>
<comment type="catalytic activity">
    <reaction evidence="22">
        <text>dodecanoyl-CoA + H2O = dodecanoate + CoA + H(+)</text>
        <dbReference type="Rhea" id="RHEA:30135"/>
        <dbReference type="ChEBI" id="CHEBI:15377"/>
        <dbReference type="ChEBI" id="CHEBI:15378"/>
        <dbReference type="ChEBI" id="CHEBI:18262"/>
        <dbReference type="ChEBI" id="CHEBI:57287"/>
        <dbReference type="ChEBI" id="CHEBI:57375"/>
    </reaction>
    <physiologicalReaction direction="left-to-right" evidence="22">
        <dbReference type="Rhea" id="RHEA:30136"/>
    </physiologicalReaction>
</comment>
<evidence type="ECO:0000256" key="20">
    <source>
        <dbReference type="ARBA" id="ARBA00047734"/>
    </source>
</evidence>
<keyword evidence="8" id="KW-0276">Fatty acid metabolism</keyword>
<evidence type="ECO:0000256" key="19">
    <source>
        <dbReference type="ARBA" id="ARBA00047588"/>
    </source>
</evidence>
<dbReference type="Gene3D" id="3.10.129.10">
    <property type="entry name" value="Hotdog Thioesterase"/>
    <property type="match status" value="1"/>
</dbReference>
<evidence type="ECO:0000256" key="23">
    <source>
        <dbReference type="ARBA" id="ARBA00048180"/>
    </source>
</evidence>
<evidence type="ECO:0000256" key="8">
    <source>
        <dbReference type="ARBA" id="ARBA00022832"/>
    </source>
</evidence>
<evidence type="ECO:0000256" key="2">
    <source>
        <dbReference type="ARBA" id="ARBA00004496"/>
    </source>
</evidence>
<keyword evidence="5" id="KW-0963">Cytoplasm</keyword>
<evidence type="ECO:0000313" key="26">
    <source>
        <dbReference type="EMBL" id="GAA4866848.1"/>
    </source>
</evidence>
<dbReference type="InterPro" id="IPR029069">
    <property type="entry name" value="HotDog_dom_sf"/>
</dbReference>
<organism evidence="26 27">
    <name type="scientific">Actinomycetospora straminea</name>
    <dbReference type="NCBI Taxonomy" id="663607"/>
    <lineage>
        <taxon>Bacteria</taxon>
        <taxon>Bacillati</taxon>
        <taxon>Actinomycetota</taxon>
        <taxon>Actinomycetes</taxon>
        <taxon>Pseudonocardiales</taxon>
        <taxon>Pseudonocardiaceae</taxon>
        <taxon>Actinomycetospora</taxon>
    </lineage>
</organism>
<evidence type="ECO:0000256" key="16">
    <source>
        <dbReference type="ARBA" id="ARBA00038848"/>
    </source>
</evidence>
<dbReference type="CDD" id="cd03443">
    <property type="entry name" value="PaaI_thioesterase"/>
    <property type="match status" value="1"/>
</dbReference>
<keyword evidence="9" id="KW-0809">Transit peptide</keyword>
<keyword evidence="12" id="KW-0966">Cell projection</keyword>
<evidence type="ECO:0000256" key="17">
    <source>
        <dbReference type="ARBA" id="ARBA00040123"/>
    </source>
</evidence>
<dbReference type="EC" id="3.1.2.2" evidence="16"/>
<dbReference type="SUPFAM" id="SSF54637">
    <property type="entry name" value="Thioesterase/thiol ester dehydrase-isomerase"/>
    <property type="match status" value="1"/>
</dbReference>
<evidence type="ECO:0000256" key="1">
    <source>
        <dbReference type="ARBA" id="ARBA00004170"/>
    </source>
</evidence>
<comment type="catalytic activity">
    <reaction evidence="23">
        <text>tetradecanoyl-CoA + H2O = tetradecanoate + CoA + H(+)</text>
        <dbReference type="Rhea" id="RHEA:40119"/>
        <dbReference type="ChEBI" id="CHEBI:15377"/>
        <dbReference type="ChEBI" id="CHEBI:15378"/>
        <dbReference type="ChEBI" id="CHEBI:30807"/>
        <dbReference type="ChEBI" id="CHEBI:57287"/>
        <dbReference type="ChEBI" id="CHEBI:57385"/>
    </reaction>
    <physiologicalReaction direction="left-to-right" evidence="23">
        <dbReference type="Rhea" id="RHEA:40120"/>
    </physiologicalReaction>
</comment>
<name>A0ABP9E5R5_9PSEU</name>